<proteinExistence type="predicted"/>
<dbReference type="Pfam" id="PF10945">
    <property type="entry name" value="CBP_BcsR"/>
    <property type="match status" value="1"/>
</dbReference>
<dbReference type="RefSeq" id="WP_072015291.1">
    <property type="nucleotide sequence ID" value="NZ_BBMZ01000022.1"/>
</dbReference>
<dbReference type="GeneID" id="88814298"/>
<keyword evidence="2" id="KW-1185">Reference proteome</keyword>
<sequence length="62" mass="7233">MSNKEFTSQTDSTLGYTFQNDFLVLSRVFSLPDIDYTDISQREQLATAIKRWPLLAEFARQQ</sequence>
<dbReference type="Proteomes" id="UP000029462">
    <property type="component" value="Unassembled WGS sequence"/>
</dbReference>
<gene>
    <name evidence="1" type="primary">yhjR</name>
    <name evidence="1" type="ORF">EV102420_22_00690</name>
</gene>
<dbReference type="EMBL" id="BBMZ01000022">
    <property type="protein sequence ID" value="GAL59748.1"/>
    <property type="molecule type" value="Genomic_DNA"/>
</dbReference>
<comment type="caution">
    <text evidence="1">The sequence shown here is derived from an EMBL/GenBank/DDBJ whole genome shotgun (WGS) entry which is preliminary data.</text>
</comment>
<protein>
    <recommendedName>
        <fullName evidence="3">Cellulose biosynthesis protein BcsR</fullName>
    </recommendedName>
</protein>
<organism evidence="1 2">
    <name type="scientific">Pseudescherichia vulneris NBRC 102420</name>
    <dbReference type="NCBI Taxonomy" id="1115515"/>
    <lineage>
        <taxon>Bacteria</taxon>
        <taxon>Pseudomonadati</taxon>
        <taxon>Pseudomonadota</taxon>
        <taxon>Gammaproteobacteria</taxon>
        <taxon>Enterobacterales</taxon>
        <taxon>Enterobacteriaceae</taxon>
        <taxon>Pseudescherichia</taxon>
    </lineage>
</organism>
<dbReference type="AlphaFoldDB" id="A0A090V6H8"/>
<reference evidence="1 2" key="1">
    <citation type="submission" date="2014-09" db="EMBL/GenBank/DDBJ databases">
        <title>Whole genome shotgun sequence of Escherichia vulneris NBRC 102420.</title>
        <authorList>
            <person name="Yoshida Y."/>
            <person name="Hosoyama A."/>
            <person name="Tsuchikane K."/>
            <person name="Ohji S."/>
            <person name="Ichikawa N."/>
            <person name="Kimura A."/>
            <person name="Yamazoe A."/>
            <person name="Ezaki T."/>
            <person name="Fujita N."/>
        </authorList>
    </citation>
    <scope>NUCLEOTIDE SEQUENCE [LARGE SCALE GENOMIC DNA]</scope>
    <source>
        <strain evidence="1 2">NBRC 102420</strain>
    </source>
</reference>
<dbReference type="OrthoDB" id="6636615at2"/>
<dbReference type="InterPro" id="IPR024487">
    <property type="entry name" value="CBP_BcsR"/>
</dbReference>
<evidence type="ECO:0008006" key="3">
    <source>
        <dbReference type="Google" id="ProtNLM"/>
    </source>
</evidence>
<accession>A0A090V6H8</accession>
<dbReference type="NCBIfam" id="NF040717">
    <property type="entry name" value="BcsR_only"/>
    <property type="match status" value="1"/>
</dbReference>
<evidence type="ECO:0000313" key="1">
    <source>
        <dbReference type="EMBL" id="GAL59748.1"/>
    </source>
</evidence>
<name>A0A090V6H8_PSEVU</name>
<evidence type="ECO:0000313" key="2">
    <source>
        <dbReference type="Proteomes" id="UP000029462"/>
    </source>
</evidence>
<dbReference type="STRING" id="1115515.EV102420_22_00690"/>
<dbReference type="eggNOG" id="ENOG5033BAX">
    <property type="taxonomic scope" value="Bacteria"/>
</dbReference>